<dbReference type="PROSITE" id="PS51085">
    <property type="entry name" value="2FE2S_FER_2"/>
    <property type="match status" value="1"/>
</dbReference>
<dbReference type="SUPFAM" id="SSF54292">
    <property type="entry name" value="2Fe-2S ferredoxin-like"/>
    <property type="match status" value="1"/>
</dbReference>
<evidence type="ECO:0000259" key="5">
    <source>
        <dbReference type="PROSITE" id="PS51085"/>
    </source>
</evidence>
<evidence type="ECO:0000256" key="1">
    <source>
        <dbReference type="ARBA" id="ARBA00022714"/>
    </source>
</evidence>
<keyword evidence="7" id="KW-1185">Reference proteome</keyword>
<dbReference type="InterPro" id="IPR001055">
    <property type="entry name" value="Adrenodoxin-like"/>
</dbReference>
<dbReference type="OrthoDB" id="9799640at2"/>
<dbReference type="PANTHER" id="PTHR23426:SF67">
    <property type="entry name" value="2FE-2S FERREDOXIN-TYPE DOMAIN-CONTAINING PROTEIN"/>
    <property type="match status" value="1"/>
</dbReference>
<dbReference type="AlphaFoldDB" id="A0A553WCR6"/>
<dbReference type="InterPro" id="IPR036010">
    <property type="entry name" value="2Fe-2S_ferredoxin-like_sf"/>
</dbReference>
<name>A0A553WCR6_9SPHN</name>
<reference evidence="6 7" key="1">
    <citation type="submission" date="2019-07" db="EMBL/GenBank/DDBJ databases">
        <authorList>
            <person name="Park M."/>
        </authorList>
    </citation>
    <scope>NUCLEOTIDE SEQUENCE [LARGE SCALE GENOMIC DNA]</scope>
    <source>
        <strain evidence="6 7">KCTC32445</strain>
    </source>
</reference>
<sequence>MAKITYIQPDGSERTCVNFEGMTVMHLAIGNLVDGIDANCGGMMQCGTCHVYIAPEWADRVGPPSADEAAMLEALDGVEIRPTSRLSCQIQLGEELDGLVVEIPPDQPGI</sequence>
<comment type="caution">
    <text evidence="6">The sequence shown here is derived from an EMBL/GenBank/DDBJ whole genome shotgun (WGS) entry which is preliminary data.</text>
</comment>
<dbReference type="PANTHER" id="PTHR23426">
    <property type="entry name" value="FERREDOXIN/ADRENODOXIN"/>
    <property type="match status" value="1"/>
</dbReference>
<evidence type="ECO:0000256" key="2">
    <source>
        <dbReference type="ARBA" id="ARBA00022723"/>
    </source>
</evidence>
<dbReference type="RefSeq" id="WP_143777706.1">
    <property type="nucleotide sequence ID" value="NZ_VKKU01000002.1"/>
</dbReference>
<dbReference type="CDD" id="cd00207">
    <property type="entry name" value="fer2"/>
    <property type="match status" value="1"/>
</dbReference>
<accession>A0A553WCR6</accession>
<gene>
    <name evidence="6" type="ORF">FOM92_15500</name>
</gene>
<dbReference type="Pfam" id="PF00111">
    <property type="entry name" value="Fer2"/>
    <property type="match status" value="1"/>
</dbReference>
<dbReference type="GO" id="GO:0009055">
    <property type="term" value="F:electron transfer activity"/>
    <property type="evidence" value="ECO:0007669"/>
    <property type="project" value="TreeGrafter"/>
</dbReference>
<proteinExistence type="predicted"/>
<keyword evidence="1" id="KW-0001">2Fe-2S</keyword>
<evidence type="ECO:0000256" key="3">
    <source>
        <dbReference type="ARBA" id="ARBA00023004"/>
    </source>
</evidence>
<evidence type="ECO:0000256" key="4">
    <source>
        <dbReference type="ARBA" id="ARBA00023014"/>
    </source>
</evidence>
<evidence type="ECO:0000313" key="6">
    <source>
        <dbReference type="EMBL" id="TSB02488.1"/>
    </source>
</evidence>
<dbReference type="Proteomes" id="UP000320160">
    <property type="component" value="Unassembled WGS sequence"/>
</dbReference>
<evidence type="ECO:0000313" key="7">
    <source>
        <dbReference type="Proteomes" id="UP000320160"/>
    </source>
</evidence>
<protein>
    <submittedName>
        <fullName evidence="6">2Fe-2S iron-sulfur cluster binding domain-containing protein</fullName>
    </submittedName>
</protein>
<feature type="domain" description="2Fe-2S ferredoxin-type" evidence="5">
    <location>
        <begin position="2"/>
        <end position="107"/>
    </location>
</feature>
<dbReference type="GO" id="GO:0046872">
    <property type="term" value="F:metal ion binding"/>
    <property type="evidence" value="ECO:0007669"/>
    <property type="project" value="UniProtKB-KW"/>
</dbReference>
<dbReference type="Gene3D" id="3.10.20.30">
    <property type="match status" value="1"/>
</dbReference>
<dbReference type="EMBL" id="VKKU01000002">
    <property type="protein sequence ID" value="TSB02488.1"/>
    <property type="molecule type" value="Genomic_DNA"/>
</dbReference>
<keyword evidence="4" id="KW-0411">Iron-sulfur</keyword>
<dbReference type="GO" id="GO:0140647">
    <property type="term" value="P:P450-containing electron transport chain"/>
    <property type="evidence" value="ECO:0007669"/>
    <property type="project" value="InterPro"/>
</dbReference>
<dbReference type="InterPro" id="IPR001041">
    <property type="entry name" value="2Fe-2S_ferredoxin-type"/>
</dbReference>
<keyword evidence="3" id="KW-0408">Iron</keyword>
<dbReference type="GO" id="GO:0051537">
    <property type="term" value="F:2 iron, 2 sulfur cluster binding"/>
    <property type="evidence" value="ECO:0007669"/>
    <property type="project" value="UniProtKB-KW"/>
</dbReference>
<keyword evidence="2" id="KW-0479">Metal-binding</keyword>
<organism evidence="6 7">
    <name type="scientific">Sphingorhabdus contaminans</name>
    <dbReference type="NCBI Taxonomy" id="1343899"/>
    <lineage>
        <taxon>Bacteria</taxon>
        <taxon>Pseudomonadati</taxon>
        <taxon>Pseudomonadota</taxon>
        <taxon>Alphaproteobacteria</taxon>
        <taxon>Sphingomonadales</taxon>
        <taxon>Sphingomonadaceae</taxon>
        <taxon>Sphingorhabdus</taxon>
    </lineage>
</organism>
<dbReference type="InterPro" id="IPR012675">
    <property type="entry name" value="Beta-grasp_dom_sf"/>
</dbReference>